<evidence type="ECO:0000313" key="13">
    <source>
        <dbReference type="Proteomes" id="UP001139031"/>
    </source>
</evidence>
<evidence type="ECO:0000256" key="5">
    <source>
        <dbReference type="ARBA" id="ARBA00023065"/>
    </source>
</evidence>
<evidence type="ECO:0000256" key="10">
    <source>
        <dbReference type="SAM" id="MobiDB-lite"/>
    </source>
</evidence>
<dbReference type="RefSeq" id="WP_224192494.1">
    <property type="nucleotide sequence ID" value="NZ_JAIRAU010000019.1"/>
</dbReference>
<dbReference type="InterPro" id="IPR006664">
    <property type="entry name" value="OMP_bac"/>
</dbReference>
<evidence type="ECO:0000256" key="3">
    <source>
        <dbReference type="ARBA" id="ARBA00022452"/>
    </source>
</evidence>
<dbReference type="PRINTS" id="PR01021">
    <property type="entry name" value="OMPADOMAIN"/>
</dbReference>
<dbReference type="Pfam" id="PF00691">
    <property type="entry name" value="OmpA"/>
    <property type="match status" value="1"/>
</dbReference>
<evidence type="ECO:0000256" key="7">
    <source>
        <dbReference type="ARBA" id="ARBA00023136"/>
    </source>
</evidence>
<dbReference type="InterPro" id="IPR050330">
    <property type="entry name" value="Bact_OuterMem_StrucFunc"/>
</dbReference>
<evidence type="ECO:0000256" key="6">
    <source>
        <dbReference type="ARBA" id="ARBA00023114"/>
    </source>
</evidence>
<evidence type="ECO:0000256" key="2">
    <source>
        <dbReference type="ARBA" id="ARBA00022448"/>
    </source>
</evidence>
<dbReference type="SUPFAM" id="SSF56925">
    <property type="entry name" value="OMPA-like"/>
    <property type="match status" value="1"/>
</dbReference>
<keyword evidence="4" id="KW-0812">Transmembrane</keyword>
<feature type="region of interest" description="Disordered" evidence="10">
    <location>
        <begin position="443"/>
        <end position="462"/>
    </location>
</feature>
<keyword evidence="5" id="KW-0406">Ion transport</keyword>
<accession>A0ABS7TR69</accession>
<evidence type="ECO:0000256" key="4">
    <source>
        <dbReference type="ARBA" id="ARBA00022692"/>
    </source>
</evidence>
<evidence type="ECO:0000313" key="12">
    <source>
        <dbReference type="EMBL" id="MBZ5710724.1"/>
    </source>
</evidence>
<comment type="caution">
    <text evidence="12">The sequence shown here is derived from an EMBL/GenBank/DDBJ whole genome shotgun (WGS) entry which is preliminary data.</text>
</comment>
<evidence type="ECO:0000256" key="9">
    <source>
        <dbReference type="PROSITE-ProRule" id="PRU00473"/>
    </source>
</evidence>
<keyword evidence="3" id="KW-1134">Transmembrane beta strand</keyword>
<keyword evidence="6" id="KW-0626">Porin</keyword>
<keyword evidence="13" id="KW-1185">Reference proteome</keyword>
<feature type="compositionally biased region" description="Basic and acidic residues" evidence="10">
    <location>
        <begin position="277"/>
        <end position="294"/>
    </location>
</feature>
<feature type="compositionally biased region" description="Basic and acidic residues" evidence="10">
    <location>
        <begin position="239"/>
        <end position="252"/>
    </location>
</feature>
<reference evidence="12" key="1">
    <citation type="submission" date="2021-08" db="EMBL/GenBank/DDBJ databases">
        <authorList>
            <person name="Stevens D.C."/>
        </authorList>
    </citation>
    <scope>NUCLEOTIDE SEQUENCE</scope>
    <source>
        <strain evidence="12">DSM 53165</strain>
    </source>
</reference>
<feature type="domain" description="OmpA-like" evidence="11">
    <location>
        <begin position="359"/>
        <end position="474"/>
    </location>
</feature>
<sequence length="474" mass="51840">MTTPPAASATSTAGTTQPRSAEERTPWIKRYRPVRNSWELGIYGGVFLPSTRHEFYEPDLGVEGFGYQRLARAGADLGLRVGYYPLSFLGLELEGGVMPMRVADGRPATLYTFRPVVLAQLPYRIAPFIRVGFGLLGISSPSLGKDIDPTLNVGGGVKFYINRLLALRLDIVDNVATARGVGNARSNNLEILLGLSLRLGKQKEAPAQSLRDTDGDGLYDPGQVGVAPADEDACPQEPGPRENRGCPLRDTDGDGLYDPGQAGVAPADEDACPQEPGPRENRGCPLVDSDKDGLFDPNQPVPAEQIDLCPSEPGPRELKGCPDRDQDKIIDKVDKCPDQPEVYNQIADSDGCPDEIPKEVKKISGVLEGIYFDVDKDTIKPRSKSILDKAVKVLKEYSETRWRIEGHTDSDGDREHNMDLSQRRAEAVRNYLVEHGIDGQRLVPQGFGPDQPIDTNATAKGKAKNRRIEFKLID</sequence>
<dbReference type="PANTHER" id="PTHR30329:SF21">
    <property type="entry name" value="LIPOPROTEIN YIAD-RELATED"/>
    <property type="match status" value="1"/>
</dbReference>
<dbReference type="InterPro" id="IPR006665">
    <property type="entry name" value="OmpA-like"/>
</dbReference>
<name>A0ABS7TR69_9BACT</name>
<proteinExistence type="predicted"/>
<dbReference type="SUPFAM" id="SSF103088">
    <property type="entry name" value="OmpA-like"/>
    <property type="match status" value="1"/>
</dbReference>
<dbReference type="PROSITE" id="PS51123">
    <property type="entry name" value="OMPA_2"/>
    <property type="match status" value="1"/>
</dbReference>
<protein>
    <submittedName>
        <fullName evidence="12">OmpA family protein</fullName>
    </submittedName>
</protein>
<dbReference type="EMBL" id="JAIRAU010000019">
    <property type="protein sequence ID" value="MBZ5710724.1"/>
    <property type="molecule type" value="Genomic_DNA"/>
</dbReference>
<evidence type="ECO:0000259" key="11">
    <source>
        <dbReference type="PROSITE" id="PS51123"/>
    </source>
</evidence>
<feature type="region of interest" description="Disordered" evidence="10">
    <location>
        <begin position="205"/>
        <end position="297"/>
    </location>
</feature>
<gene>
    <name evidence="12" type="ORF">K7C98_15790</name>
</gene>
<comment type="subcellular location">
    <subcellularLocation>
        <location evidence="1">Cell outer membrane</location>
        <topology evidence="1">Multi-pass membrane protein</topology>
    </subcellularLocation>
</comment>
<dbReference type="Gene3D" id="3.30.1330.60">
    <property type="entry name" value="OmpA-like domain"/>
    <property type="match status" value="1"/>
</dbReference>
<organism evidence="12 13">
    <name type="scientific">Nannocystis pusilla</name>
    <dbReference type="NCBI Taxonomy" id="889268"/>
    <lineage>
        <taxon>Bacteria</taxon>
        <taxon>Pseudomonadati</taxon>
        <taxon>Myxococcota</taxon>
        <taxon>Polyangia</taxon>
        <taxon>Nannocystales</taxon>
        <taxon>Nannocystaceae</taxon>
        <taxon>Nannocystis</taxon>
    </lineage>
</organism>
<dbReference type="CDD" id="cd07185">
    <property type="entry name" value="OmpA_C-like"/>
    <property type="match status" value="1"/>
</dbReference>
<dbReference type="InterPro" id="IPR036737">
    <property type="entry name" value="OmpA-like_sf"/>
</dbReference>
<evidence type="ECO:0000256" key="8">
    <source>
        <dbReference type="ARBA" id="ARBA00023237"/>
    </source>
</evidence>
<dbReference type="PANTHER" id="PTHR30329">
    <property type="entry name" value="STATOR ELEMENT OF FLAGELLAR MOTOR COMPLEX"/>
    <property type="match status" value="1"/>
</dbReference>
<keyword evidence="2" id="KW-0813">Transport</keyword>
<dbReference type="Gene3D" id="2.40.160.20">
    <property type="match status" value="1"/>
</dbReference>
<feature type="compositionally biased region" description="Low complexity" evidence="10">
    <location>
        <begin position="1"/>
        <end position="16"/>
    </location>
</feature>
<keyword evidence="8" id="KW-0998">Cell outer membrane</keyword>
<dbReference type="Proteomes" id="UP001139031">
    <property type="component" value="Unassembled WGS sequence"/>
</dbReference>
<keyword evidence="7 9" id="KW-0472">Membrane</keyword>
<dbReference type="InterPro" id="IPR011250">
    <property type="entry name" value="OMP/PagP_B-barrel"/>
</dbReference>
<evidence type="ECO:0000256" key="1">
    <source>
        <dbReference type="ARBA" id="ARBA00004571"/>
    </source>
</evidence>
<feature type="region of interest" description="Disordered" evidence="10">
    <location>
        <begin position="1"/>
        <end position="26"/>
    </location>
</feature>